<keyword evidence="1" id="KW-0472">Membrane</keyword>
<name>A0A554LX74_9BACT</name>
<evidence type="ECO:0000256" key="1">
    <source>
        <dbReference type="SAM" id="Phobius"/>
    </source>
</evidence>
<evidence type="ECO:0000313" key="2">
    <source>
        <dbReference type="EMBL" id="TSC97466.1"/>
    </source>
</evidence>
<dbReference type="AlphaFoldDB" id="A0A554LX74"/>
<keyword evidence="1" id="KW-1133">Transmembrane helix</keyword>
<keyword evidence="1" id="KW-0812">Transmembrane</keyword>
<protein>
    <submittedName>
        <fullName evidence="2">Uncharacterized protein</fullName>
    </submittedName>
</protein>
<accession>A0A554LX74</accession>
<evidence type="ECO:0000313" key="3">
    <source>
        <dbReference type="Proteomes" id="UP000318711"/>
    </source>
</evidence>
<dbReference type="EMBL" id="VMGL01000002">
    <property type="protein sequence ID" value="TSC97466.1"/>
    <property type="molecule type" value="Genomic_DNA"/>
</dbReference>
<comment type="caution">
    <text evidence="2">The sequence shown here is derived from an EMBL/GenBank/DDBJ whole genome shotgun (WGS) entry which is preliminary data.</text>
</comment>
<reference evidence="2 3" key="1">
    <citation type="submission" date="2017-07" db="EMBL/GenBank/DDBJ databases">
        <title>Mechanisms for carbon and nitrogen cycling indicate functional differentiation within the Candidate Phyla Radiation.</title>
        <authorList>
            <person name="Danczak R.E."/>
            <person name="Johnston M.D."/>
            <person name="Kenah C."/>
            <person name="Slattery M."/>
            <person name="Wrighton K.C."/>
            <person name="Wilkins M.J."/>
        </authorList>
    </citation>
    <scope>NUCLEOTIDE SEQUENCE [LARGE SCALE GENOMIC DNA]</scope>
    <source>
        <strain evidence="2">Licking1014_2</strain>
    </source>
</reference>
<organism evidence="2 3">
    <name type="scientific">Candidatus Berkelbacteria bacterium Licking1014_2</name>
    <dbReference type="NCBI Taxonomy" id="2017146"/>
    <lineage>
        <taxon>Bacteria</taxon>
        <taxon>Candidatus Berkelbacteria</taxon>
    </lineage>
</organism>
<gene>
    <name evidence="2" type="ORF">CEN88_28</name>
</gene>
<proteinExistence type="predicted"/>
<sequence length="32" mass="3934">MMSMMNSWNMMGGWGWLDWVSMWLLLIKQIQK</sequence>
<dbReference type="Proteomes" id="UP000318711">
    <property type="component" value="Unassembled WGS sequence"/>
</dbReference>
<feature type="transmembrane region" description="Helical" evidence="1">
    <location>
        <begin position="6"/>
        <end position="27"/>
    </location>
</feature>